<dbReference type="RefSeq" id="WP_331932808.1">
    <property type="nucleotide sequence ID" value="NZ_JBEPLU010000001.1"/>
</dbReference>
<keyword evidence="2" id="KW-0472">Membrane</keyword>
<evidence type="ECO:0000256" key="2">
    <source>
        <dbReference type="SAM" id="Phobius"/>
    </source>
</evidence>
<dbReference type="InterPro" id="IPR006976">
    <property type="entry name" value="VanZ-like"/>
</dbReference>
<feature type="transmembrane region" description="Helical" evidence="2">
    <location>
        <begin position="40"/>
        <end position="59"/>
    </location>
</feature>
<reference evidence="4 5" key="1">
    <citation type="submission" date="2024-06" db="EMBL/GenBank/DDBJ databases">
        <title>Genomic Encyclopedia of Type Strains, Phase IV (KMG-IV): sequencing the most valuable type-strain genomes for metagenomic binning, comparative biology and taxonomic classification.</title>
        <authorList>
            <person name="Goeker M."/>
        </authorList>
    </citation>
    <scope>NUCLEOTIDE SEQUENCE [LARGE SCALE GENOMIC DNA]</scope>
    <source>
        <strain evidence="4 5">DSM 17809</strain>
    </source>
</reference>
<dbReference type="EMBL" id="JBEPLU010000001">
    <property type="protein sequence ID" value="MET3525037.1"/>
    <property type="molecule type" value="Genomic_DNA"/>
</dbReference>
<evidence type="ECO:0000259" key="3">
    <source>
        <dbReference type="Pfam" id="PF04892"/>
    </source>
</evidence>
<dbReference type="NCBIfam" id="NF037970">
    <property type="entry name" value="vanZ_1"/>
    <property type="match status" value="1"/>
</dbReference>
<protein>
    <submittedName>
        <fullName evidence="4">VanZ family protein</fullName>
    </submittedName>
</protein>
<gene>
    <name evidence="4" type="ORF">ABID41_000132</name>
</gene>
<keyword evidence="5" id="KW-1185">Reference proteome</keyword>
<proteinExistence type="predicted"/>
<comment type="caution">
    <text evidence="4">The sequence shown here is derived from an EMBL/GenBank/DDBJ whole genome shotgun (WGS) entry which is preliminary data.</text>
</comment>
<evidence type="ECO:0000256" key="1">
    <source>
        <dbReference type="SAM" id="MobiDB-lite"/>
    </source>
</evidence>
<evidence type="ECO:0000313" key="4">
    <source>
        <dbReference type="EMBL" id="MET3525037.1"/>
    </source>
</evidence>
<sequence>MPAKLKLTARFLLIAATLVCVVGMVGPFKGVEKNFVPADKAAHFIAFYGLTVLMMMAFPKSRRLEITLAAIGLGAAVEVAQFFTHRGFSFSDLSADVVGAFAVWVPMWLQSVRSPPVVERRRRASDRAVEPAPERSRTA</sequence>
<organism evidence="4 5">
    <name type="scientific">Phenylobacterium koreense</name>
    <dbReference type="NCBI Taxonomy" id="266125"/>
    <lineage>
        <taxon>Bacteria</taxon>
        <taxon>Pseudomonadati</taxon>
        <taxon>Pseudomonadota</taxon>
        <taxon>Alphaproteobacteria</taxon>
        <taxon>Caulobacterales</taxon>
        <taxon>Caulobacteraceae</taxon>
        <taxon>Phenylobacterium</taxon>
    </lineage>
</organism>
<dbReference type="Proteomes" id="UP001549110">
    <property type="component" value="Unassembled WGS sequence"/>
</dbReference>
<name>A0ABV2EDD3_9CAUL</name>
<feature type="domain" description="VanZ-like" evidence="3">
    <location>
        <begin position="38"/>
        <end position="105"/>
    </location>
</feature>
<dbReference type="PANTHER" id="PTHR28008:SF1">
    <property type="entry name" value="DOMAIN PROTEIN, PUTATIVE (AFU_ORTHOLOGUE AFUA_3G10980)-RELATED"/>
    <property type="match status" value="1"/>
</dbReference>
<accession>A0ABV2EDD3</accession>
<feature type="compositionally biased region" description="Basic and acidic residues" evidence="1">
    <location>
        <begin position="125"/>
        <end position="139"/>
    </location>
</feature>
<evidence type="ECO:0000313" key="5">
    <source>
        <dbReference type="Proteomes" id="UP001549110"/>
    </source>
</evidence>
<keyword evidence="2" id="KW-1133">Transmembrane helix</keyword>
<dbReference type="Pfam" id="PF04892">
    <property type="entry name" value="VanZ"/>
    <property type="match status" value="1"/>
</dbReference>
<dbReference type="PANTHER" id="PTHR28008">
    <property type="entry name" value="DOMAIN PROTEIN, PUTATIVE (AFU_ORTHOLOGUE AFUA_3G10980)-RELATED"/>
    <property type="match status" value="1"/>
</dbReference>
<keyword evidence="2" id="KW-0812">Transmembrane</keyword>
<feature type="region of interest" description="Disordered" evidence="1">
    <location>
        <begin position="120"/>
        <end position="139"/>
    </location>
</feature>